<evidence type="ECO:0000313" key="1">
    <source>
        <dbReference type="EMBL" id="MDO6574927.1"/>
    </source>
</evidence>
<evidence type="ECO:0000313" key="2">
    <source>
        <dbReference type="Proteomes" id="UP001170310"/>
    </source>
</evidence>
<dbReference type="RefSeq" id="WP_002477896.1">
    <property type="nucleotide sequence ID" value="NZ_JAUOQO010000018.1"/>
</dbReference>
<comment type="caution">
    <text evidence="1">The sequence shown here is derived from an EMBL/GenBank/DDBJ whole genome shotgun (WGS) entry which is preliminary data.</text>
</comment>
<accession>A0AAW7YT16</accession>
<reference evidence="1" key="1">
    <citation type="submission" date="2023-07" db="EMBL/GenBank/DDBJ databases">
        <title>Genome content predicts the carbon catabolic preferences of heterotrophic bacteria.</title>
        <authorList>
            <person name="Gralka M."/>
        </authorList>
    </citation>
    <scope>NUCLEOTIDE SEQUENCE</scope>
    <source>
        <strain evidence="1">E2R20</strain>
    </source>
</reference>
<dbReference type="Proteomes" id="UP001170310">
    <property type="component" value="Unassembled WGS sequence"/>
</dbReference>
<sequence>MANTKTIKQIKMAKTKSENLNEFLLNFVHWEKIAKRLNYSKPSVFRIKKQLREHIDEEGEQEALYRMFTVSELNKLIDLYNDYIKHPEAYAKPKTKKELNIERQEKAIAKHMNDMKMDYKPTDRE</sequence>
<keyword evidence="2" id="KW-1185">Reference proteome</keyword>
<protein>
    <submittedName>
        <fullName evidence="1">Uncharacterized protein</fullName>
    </submittedName>
</protein>
<name>A0AAW7YT16_9STAP</name>
<organism evidence="1 2">
    <name type="scientific">Staphylococcus pasteuri_A</name>
    <dbReference type="NCBI Taxonomy" id="3062664"/>
    <lineage>
        <taxon>Bacteria</taxon>
        <taxon>Bacillati</taxon>
        <taxon>Bacillota</taxon>
        <taxon>Bacilli</taxon>
        <taxon>Bacillales</taxon>
        <taxon>Staphylococcaceae</taxon>
        <taxon>Staphylococcus</taxon>
    </lineage>
</organism>
<dbReference type="EMBL" id="JAUOQO010000018">
    <property type="protein sequence ID" value="MDO6574927.1"/>
    <property type="molecule type" value="Genomic_DNA"/>
</dbReference>
<gene>
    <name evidence="1" type="ORF">Q4528_12395</name>
</gene>
<proteinExistence type="predicted"/>
<dbReference type="AlphaFoldDB" id="A0AAW7YT16"/>